<keyword evidence="2" id="KW-0067">ATP-binding</keyword>
<feature type="compositionally biased region" description="Pro residues" evidence="3">
    <location>
        <begin position="88"/>
        <end position="100"/>
    </location>
</feature>
<feature type="region of interest" description="Disordered" evidence="3">
    <location>
        <begin position="225"/>
        <end position="266"/>
    </location>
</feature>
<dbReference type="InterPro" id="IPR027417">
    <property type="entry name" value="P-loop_NTPase"/>
</dbReference>
<sequence>MQYGHGSGSQNGGVPRYNQGAGFYPVPPPPPPDPSTTYNGWQTGPTNYGCTWNPYSQEAPQRLPPPRYPPYSGTQSTVVPQPVQYPNVSPPPGGPCPNPPFDRDYRQFSVGNVEHRCLDEHNQFNNGQGTYYSQPHHEFPSNLNEPPPPPPVDSGCRQNFPSDRVIRSSWEDSDYYSGQWSESKPQDHDWRDPYSHTAPEGYTAWANGRRTSDYLNPRRDRFQDDWKWRDNQQSPRRERSRSPQPGRSHLEYTHRPFWQPPGGYERQSSVEHVNYHHHQSYTNTPPKQRPMFAVSQDSSSQRIASEAILANPGRKSRPPKILIILRGLPGSGKSTLARLIKEKETQAAEAEGRTAAVRLLSMDDFFVNEEGNFVYESEMDEAYRKQLVKLVCRQMDNGLFTFLVVDAVNHTAAELEELAAQARTRHFQVYIIEVTANLGICINRSAGRRSESDILALQSKWEPTPCRYTIIDANSLQQEVAAEEVDMEADSGAEDAASPKTPPPPPPPPLPPHPEANCGDDDDDEDDDSSGRAWGLFKSKWDKDEAVQRLERLDGLNRKLRHSGSSDMLSMAEYLKDDATQFRKRKEGVKRVTWADIEALRENSRRRELGFVVGQTDWSQMTESNDEKIASAALTRTKYF</sequence>
<dbReference type="Gene3D" id="3.40.50.300">
    <property type="entry name" value="P-loop containing nucleotide triphosphate hydrolases"/>
    <property type="match status" value="1"/>
</dbReference>
<proteinExistence type="predicted"/>
<dbReference type="Pfam" id="PF08433">
    <property type="entry name" value="KTI12"/>
    <property type="match status" value="1"/>
</dbReference>
<feature type="compositionally biased region" description="Basic and acidic residues" evidence="3">
    <location>
        <begin position="184"/>
        <end position="194"/>
    </location>
</feature>
<accession>A0A5K3FMQ2</accession>
<feature type="compositionally biased region" description="Polar residues" evidence="3">
    <location>
        <begin position="35"/>
        <end position="59"/>
    </location>
</feature>
<protein>
    <submittedName>
        <fullName evidence="4">YLP motif-containing protein 1</fullName>
    </submittedName>
</protein>
<dbReference type="InterPro" id="IPR026314">
    <property type="entry name" value="YLP_motif_con_p1"/>
</dbReference>
<dbReference type="WBParaSite" id="MCU_008560-RC">
    <property type="protein sequence ID" value="MCU_008560-RC"/>
    <property type="gene ID" value="MCU_008560"/>
</dbReference>
<feature type="compositionally biased region" description="Basic and acidic residues" evidence="3">
    <location>
        <begin position="225"/>
        <end position="241"/>
    </location>
</feature>
<dbReference type="InterPro" id="IPR013641">
    <property type="entry name" value="KTI12/PSTK"/>
</dbReference>
<dbReference type="GO" id="GO:0005524">
    <property type="term" value="F:ATP binding"/>
    <property type="evidence" value="ECO:0007669"/>
    <property type="project" value="UniProtKB-KW"/>
</dbReference>
<organism evidence="4">
    <name type="scientific">Mesocestoides corti</name>
    <name type="common">Flatworm</name>
    <dbReference type="NCBI Taxonomy" id="53468"/>
    <lineage>
        <taxon>Eukaryota</taxon>
        <taxon>Metazoa</taxon>
        <taxon>Spiralia</taxon>
        <taxon>Lophotrochozoa</taxon>
        <taxon>Platyhelminthes</taxon>
        <taxon>Cestoda</taxon>
        <taxon>Eucestoda</taxon>
        <taxon>Cyclophyllidea</taxon>
        <taxon>Mesocestoididae</taxon>
        <taxon>Mesocestoides</taxon>
    </lineage>
</organism>
<feature type="region of interest" description="Disordered" evidence="3">
    <location>
        <begin position="482"/>
        <end position="534"/>
    </location>
</feature>
<feature type="compositionally biased region" description="Acidic residues" evidence="3">
    <location>
        <begin position="482"/>
        <end position="493"/>
    </location>
</feature>
<dbReference type="GO" id="GO:0032204">
    <property type="term" value="P:regulation of telomere maintenance"/>
    <property type="evidence" value="ECO:0007669"/>
    <property type="project" value="TreeGrafter"/>
</dbReference>
<feature type="compositionally biased region" description="Polar residues" evidence="3">
    <location>
        <begin position="123"/>
        <end position="133"/>
    </location>
</feature>
<evidence type="ECO:0000256" key="2">
    <source>
        <dbReference type="ARBA" id="ARBA00022840"/>
    </source>
</evidence>
<evidence type="ECO:0000313" key="4">
    <source>
        <dbReference type="WBParaSite" id="MCU_008560-RC"/>
    </source>
</evidence>
<dbReference type="GO" id="GO:0005634">
    <property type="term" value="C:nucleus"/>
    <property type="evidence" value="ECO:0007669"/>
    <property type="project" value="InterPro"/>
</dbReference>
<dbReference type="SUPFAM" id="SSF52540">
    <property type="entry name" value="P-loop containing nucleoside triphosphate hydrolases"/>
    <property type="match status" value="1"/>
</dbReference>
<dbReference type="PANTHER" id="PTHR13413:SF0">
    <property type="entry name" value="YLP MOTIF-CONTAINING PROTEIN 1"/>
    <property type="match status" value="1"/>
</dbReference>
<feature type="region of interest" description="Disordered" evidence="3">
    <location>
        <begin position="122"/>
        <end position="202"/>
    </location>
</feature>
<evidence type="ECO:0000256" key="3">
    <source>
        <dbReference type="SAM" id="MobiDB-lite"/>
    </source>
</evidence>
<keyword evidence="1" id="KW-0547">Nucleotide-binding</keyword>
<feature type="compositionally biased region" description="Acidic residues" evidence="3">
    <location>
        <begin position="518"/>
        <end position="528"/>
    </location>
</feature>
<feature type="region of interest" description="Disordered" evidence="3">
    <location>
        <begin position="1"/>
        <end position="106"/>
    </location>
</feature>
<dbReference type="PANTHER" id="PTHR13413">
    <property type="entry name" value="YLP MOTIF CONTAINING PROTEIN NUCLEAR PROTEIN ZAP"/>
    <property type="match status" value="1"/>
</dbReference>
<evidence type="ECO:0000256" key="1">
    <source>
        <dbReference type="ARBA" id="ARBA00022741"/>
    </source>
</evidence>
<feature type="compositionally biased region" description="Gly residues" evidence="3">
    <location>
        <begin position="1"/>
        <end position="11"/>
    </location>
</feature>
<dbReference type="AlphaFoldDB" id="A0A5K3FMQ2"/>
<feature type="compositionally biased region" description="Pro residues" evidence="3">
    <location>
        <begin position="500"/>
        <end position="514"/>
    </location>
</feature>
<name>A0A5K3FMQ2_MESCO</name>
<feature type="compositionally biased region" description="Pro residues" evidence="3">
    <location>
        <begin position="25"/>
        <end position="34"/>
    </location>
</feature>
<reference evidence="4" key="1">
    <citation type="submission" date="2019-11" db="UniProtKB">
        <authorList>
            <consortium name="WormBaseParasite"/>
        </authorList>
    </citation>
    <scope>IDENTIFICATION</scope>
</reference>